<dbReference type="AlphaFoldDB" id="F0VYQ0"/>
<dbReference type="Pfam" id="PF25024">
    <property type="entry name" value="EGF_TEN"/>
    <property type="match status" value="1"/>
</dbReference>
<dbReference type="Gene3D" id="2.120.10.80">
    <property type="entry name" value="Kelch-type beta propeller"/>
    <property type="match status" value="3"/>
</dbReference>
<dbReference type="PANTHER" id="PTHR46093">
    <property type="entry name" value="ACYL-COA-BINDING DOMAIN-CONTAINING PROTEIN 5"/>
    <property type="match status" value="1"/>
</dbReference>
<dbReference type="SUPFAM" id="SSF117281">
    <property type="entry name" value="Kelch motif"/>
    <property type="match status" value="1"/>
</dbReference>
<dbReference type="PROSITE" id="PS50026">
    <property type="entry name" value="EGF_3"/>
    <property type="match status" value="1"/>
</dbReference>
<comment type="caution">
    <text evidence="3">Lacks conserved residue(s) required for the propagation of feature annotation.</text>
</comment>
<name>F0VYQ0_9STRA</name>
<evidence type="ECO:0000256" key="1">
    <source>
        <dbReference type="ARBA" id="ARBA00022441"/>
    </source>
</evidence>
<keyword evidence="5" id="KW-0732">Signal</keyword>
<evidence type="ECO:0000259" key="6">
    <source>
        <dbReference type="PROSITE" id="PS50026"/>
    </source>
</evidence>
<organism evidence="7">
    <name type="scientific">Albugo laibachii Nc14</name>
    <dbReference type="NCBI Taxonomy" id="890382"/>
    <lineage>
        <taxon>Eukaryota</taxon>
        <taxon>Sar</taxon>
        <taxon>Stramenopiles</taxon>
        <taxon>Oomycota</taxon>
        <taxon>Peronosporomycetes</taxon>
        <taxon>Albuginales</taxon>
        <taxon>Albuginaceae</taxon>
        <taxon>Albugo</taxon>
    </lineage>
</organism>
<keyword evidence="3" id="KW-0245">EGF-like domain</keyword>
<accession>F0VYQ0</accession>
<dbReference type="PROSITE" id="PS00022">
    <property type="entry name" value="EGF_1"/>
    <property type="match status" value="1"/>
</dbReference>
<dbReference type="SMART" id="SM00181">
    <property type="entry name" value="EGF"/>
    <property type="match status" value="3"/>
</dbReference>
<dbReference type="Pfam" id="PF24681">
    <property type="entry name" value="Kelch_KLHDC2_KLHL20_DRC7"/>
    <property type="match status" value="2"/>
</dbReference>
<reference evidence="7" key="1">
    <citation type="journal article" date="2011" name="PLoS Biol.">
        <title>Gene gain and loss during evolution of obligate parasitism in the white rust pathogen of Arabidopsis thaliana.</title>
        <authorList>
            <person name="Kemen E."/>
            <person name="Gardiner A."/>
            <person name="Schultz-Larsen T."/>
            <person name="Kemen A.C."/>
            <person name="Balmuth A.L."/>
            <person name="Robert-Seilaniantz A."/>
            <person name="Bailey K."/>
            <person name="Holub E."/>
            <person name="Studholme D.J."/>
            <person name="Maclean D."/>
            <person name="Jones J.D."/>
        </authorList>
    </citation>
    <scope>NUCLEOTIDE SEQUENCE</scope>
</reference>
<protein>
    <submittedName>
        <fullName evidence="7">Uncharacterized protein AlNc14C1G52</fullName>
    </submittedName>
</protein>
<feature type="disulfide bond" evidence="3">
    <location>
        <begin position="711"/>
        <end position="720"/>
    </location>
</feature>
<keyword evidence="2" id="KW-0677">Repeat</keyword>
<evidence type="ECO:0000313" key="7">
    <source>
        <dbReference type="EMBL" id="CCA13914.1"/>
    </source>
</evidence>
<feature type="domain" description="EGF-like" evidence="6">
    <location>
        <begin position="686"/>
        <end position="721"/>
    </location>
</feature>
<keyword evidence="1" id="KW-0880">Kelch repeat</keyword>
<feature type="signal peptide" evidence="5">
    <location>
        <begin position="1"/>
        <end position="19"/>
    </location>
</feature>
<proteinExistence type="predicted"/>
<dbReference type="PANTHER" id="PTHR46093:SF18">
    <property type="entry name" value="FIBRONECTIN TYPE-III DOMAIN-CONTAINING PROTEIN"/>
    <property type="match status" value="1"/>
</dbReference>
<feature type="compositionally biased region" description="Basic and acidic residues" evidence="4">
    <location>
        <begin position="512"/>
        <end position="533"/>
    </location>
</feature>
<evidence type="ECO:0000256" key="3">
    <source>
        <dbReference type="PROSITE-ProRule" id="PRU00076"/>
    </source>
</evidence>
<dbReference type="EMBL" id="FR824046">
    <property type="protein sequence ID" value="CCA13914.1"/>
    <property type="molecule type" value="Genomic_DNA"/>
</dbReference>
<feature type="region of interest" description="Disordered" evidence="4">
    <location>
        <begin position="506"/>
        <end position="540"/>
    </location>
</feature>
<keyword evidence="3" id="KW-1015">Disulfide bond</keyword>
<evidence type="ECO:0000256" key="2">
    <source>
        <dbReference type="ARBA" id="ARBA00022737"/>
    </source>
</evidence>
<dbReference type="InterPro" id="IPR015915">
    <property type="entry name" value="Kelch-typ_b-propeller"/>
</dbReference>
<sequence length="793" mass="89925">MSLKHVLFDLLLLTFAIQCISWHRWAAASEPGARRGHSIQFHNSQLILFGGRGEDVNVTHIPKTFDLIEVNGTLSFATYDEKVVSKTKPTSVQTGRYFNDVWSYDINCIRYAGDGCVNGTWKRLTAAVSWGGCYIEQGSQLCSYPSERWYHQAQVFPDDTMLIYGGFGPLCQDYCDDMWLFHFLNSSWTRVESPKSDGNGPGKRFKFSSAVSGFQMYIFGGYRLWHGFAGANSAANDWSDTTQYPAGGYLNDLWVYDKPSNRWSNITEELVCPDLSSIGEAVVDAMGEVECTLVWPPGRSGHTSVLYNDAIYIHGGYRTFFPYPTTTSVGAGRGRTTGSGAGFKPYPTHPYFLDDFWSYNLTTRQWNQILPPYRGDRKRNFEYQEIPEARMGHSMVVMRDIFVLFGGYSTNHHFDDTWQYFVSSNRWSKQTAFVHAKYPFSCTDDLWARKQPHSGMYDAYIPPIDLTKGSSFSTELFYGTKTLSVFAEPTRGSKAEPLLIPQARRQAPGWDGCRDRDDGRSDLPQDLEWEHPSQRSGHASASHPLFDAMFVYGGGGYIREEKYHPLFTPEERSQSDFWHYKPTECIKNCSLHGVCNYGSCQCEDGYYGTDCSNTSCPGTYCTYDENLVEICDHCCFSTNYHTESDSYVEGVQKYPCTSENAHYSHGICDGFGKCICEPGFVGEDCSIRDCQNDCSGNGYCSLEFPNARCMCDIGWYGMYCEKQFCLNNCSYPNGVCVNGSCYCSMAYDPYNNTWEYFPLMGEDCSFSLPFARAEEERPVDTLWALTLFALWLL</sequence>
<reference evidence="7" key="2">
    <citation type="submission" date="2011-02" db="EMBL/GenBank/DDBJ databases">
        <authorList>
            <person name="MacLean D."/>
        </authorList>
    </citation>
    <scope>NUCLEOTIDE SEQUENCE</scope>
</reference>
<gene>
    <name evidence="7" type="primary">AlNc14C1G52</name>
    <name evidence="7" type="ORF">ALNC14_000570</name>
</gene>
<dbReference type="InterPro" id="IPR000742">
    <property type="entry name" value="EGF"/>
</dbReference>
<dbReference type="PROSITE" id="PS01186">
    <property type="entry name" value="EGF_2"/>
    <property type="match status" value="2"/>
</dbReference>
<dbReference type="Gene3D" id="2.60.120.260">
    <property type="entry name" value="Galactose-binding domain-like"/>
    <property type="match status" value="1"/>
</dbReference>
<dbReference type="Gene3D" id="2.10.25.10">
    <property type="entry name" value="Laminin"/>
    <property type="match status" value="1"/>
</dbReference>
<feature type="chain" id="PRO_5003263236" evidence="5">
    <location>
        <begin position="20"/>
        <end position="793"/>
    </location>
</feature>
<dbReference type="HOGENOM" id="CLU_011490_0_0_1"/>
<evidence type="ECO:0000256" key="5">
    <source>
        <dbReference type="SAM" id="SignalP"/>
    </source>
</evidence>
<feature type="disulfide bond" evidence="3">
    <location>
        <begin position="690"/>
        <end position="700"/>
    </location>
</feature>
<evidence type="ECO:0000256" key="4">
    <source>
        <dbReference type="SAM" id="MobiDB-lite"/>
    </source>
</evidence>